<organism evidence="2 3">
    <name type="scientific">Lentithecium fluviatile CBS 122367</name>
    <dbReference type="NCBI Taxonomy" id="1168545"/>
    <lineage>
        <taxon>Eukaryota</taxon>
        <taxon>Fungi</taxon>
        <taxon>Dikarya</taxon>
        <taxon>Ascomycota</taxon>
        <taxon>Pezizomycotina</taxon>
        <taxon>Dothideomycetes</taxon>
        <taxon>Pleosporomycetidae</taxon>
        <taxon>Pleosporales</taxon>
        <taxon>Massarineae</taxon>
        <taxon>Lentitheciaceae</taxon>
        <taxon>Lentithecium</taxon>
    </lineage>
</organism>
<protein>
    <submittedName>
        <fullName evidence="2">Uncharacterized protein</fullName>
    </submittedName>
</protein>
<proteinExistence type="predicted"/>
<feature type="region of interest" description="Disordered" evidence="1">
    <location>
        <begin position="1"/>
        <end position="83"/>
    </location>
</feature>
<evidence type="ECO:0000313" key="3">
    <source>
        <dbReference type="Proteomes" id="UP000799291"/>
    </source>
</evidence>
<evidence type="ECO:0000256" key="1">
    <source>
        <dbReference type="SAM" id="MobiDB-lite"/>
    </source>
</evidence>
<dbReference type="Proteomes" id="UP000799291">
    <property type="component" value="Unassembled WGS sequence"/>
</dbReference>
<dbReference type="EMBL" id="MU005578">
    <property type="protein sequence ID" value="KAF2685883.1"/>
    <property type="molecule type" value="Genomic_DNA"/>
</dbReference>
<sequence length="96" mass="10135">MSIPMTVPIEVVDKNDTGKFSADGDEDGGDEVSQSVGMSGDEDMSEDEDELWILTNHTDSNSVFASASDESDDSTSSEKVESGSIKELAVAINTVV</sequence>
<dbReference type="AlphaFoldDB" id="A0A6G1J6R5"/>
<accession>A0A6G1J6R5</accession>
<evidence type="ECO:0000313" key="2">
    <source>
        <dbReference type="EMBL" id="KAF2685883.1"/>
    </source>
</evidence>
<gene>
    <name evidence="2" type="ORF">K458DRAFT_387835</name>
</gene>
<name>A0A6G1J6R5_9PLEO</name>
<reference evidence="2" key="1">
    <citation type="journal article" date="2020" name="Stud. Mycol.">
        <title>101 Dothideomycetes genomes: a test case for predicting lifestyles and emergence of pathogens.</title>
        <authorList>
            <person name="Haridas S."/>
            <person name="Albert R."/>
            <person name="Binder M."/>
            <person name="Bloem J."/>
            <person name="Labutti K."/>
            <person name="Salamov A."/>
            <person name="Andreopoulos B."/>
            <person name="Baker S."/>
            <person name="Barry K."/>
            <person name="Bills G."/>
            <person name="Bluhm B."/>
            <person name="Cannon C."/>
            <person name="Castanera R."/>
            <person name="Culley D."/>
            <person name="Daum C."/>
            <person name="Ezra D."/>
            <person name="Gonzalez J."/>
            <person name="Henrissat B."/>
            <person name="Kuo A."/>
            <person name="Liang C."/>
            <person name="Lipzen A."/>
            <person name="Lutzoni F."/>
            <person name="Magnuson J."/>
            <person name="Mondo S."/>
            <person name="Nolan M."/>
            <person name="Ohm R."/>
            <person name="Pangilinan J."/>
            <person name="Park H.-J."/>
            <person name="Ramirez L."/>
            <person name="Alfaro M."/>
            <person name="Sun H."/>
            <person name="Tritt A."/>
            <person name="Yoshinaga Y."/>
            <person name="Zwiers L.-H."/>
            <person name="Turgeon B."/>
            <person name="Goodwin S."/>
            <person name="Spatafora J."/>
            <person name="Crous P."/>
            <person name="Grigoriev I."/>
        </authorList>
    </citation>
    <scope>NUCLEOTIDE SEQUENCE</scope>
    <source>
        <strain evidence="2">CBS 122367</strain>
    </source>
</reference>
<keyword evidence="3" id="KW-1185">Reference proteome</keyword>
<feature type="compositionally biased region" description="Acidic residues" evidence="1">
    <location>
        <begin position="40"/>
        <end position="51"/>
    </location>
</feature>